<evidence type="ECO:0000259" key="3">
    <source>
        <dbReference type="PROSITE" id="PS50126"/>
    </source>
</evidence>
<dbReference type="VEuPathDB" id="PlasmoDB:PmUG01_14044400"/>
<feature type="region of interest" description="Disordered" evidence="1">
    <location>
        <begin position="297"/>
        <end position="328"/>
    </location>
</feature>
<dbReference type="PROSITE" id="PS50126">
    <property type="entry name" value="S1"/>
    <property type="match status" value="2"/>
</dbReference>
<feature type="signal peptide" evidence="2">
    <location>
        <begin position="1"/>
        <end position="19"/>
    </location>
</feature>
<evidence type="ECO:0000313" key="4">
    <source>
        <dbReference type="EMBL" id="SCP03387.1"/>
    </source>
</evidence>
<dbReference type="SMART" id="SM00316">
    <property type="entry name" value="S1"/>
    <property type="match status" value="3"/>
</dbReference>
<dbReference type="OrthoDB" id="412781at2759"/>
<feature type="region of interest" description="Disordered" evidence="1">
    <location>
        <begin position="1006"/>
        <end position="1026"/>
    </location>
</feature>
<feature type="chain" id="PRO_5008921437" evidence="2">
    <location>
        <begin position="20"/>
        <end position="1163"/>
    </location>
</feature>
<keyword evidence="5" id="KW-1185">Reference proteome</keyword>
<feature type="compositionally biased region" description="Basic and acidic residues" evidence="1">
    <location>
        <begin position="1008"/>
        <end position="1026"/>
    </location>
</feature>
<dbReference type="GO" id="GO:0003729">
    <property type="term" value="F:mRNA binding"/>
    <property type="evidence" value="ECO:0007669"/>
    <property type="project" value="TreeGrafter"/>
</dbReference>
<dbReference type="Pfam" id="PF00575">
    <property type="entry name" value="S1"/>
    <property type="match status" value="1"/>
</dbReference>
<evidence type="ECO:0000256" key="2">
    <source>
        <dbReference type="SAM" id="SignalP"/>
    </source>
</evidence>
<dbReference type="InterPro" id="IPR003029">
    <property type="entry name" value="S1_domain"/>
</dbReference>
<protein>
    <submittedName>
        <fullName evidence="4">RNA-binding protein, putative</fullName>
    </submittedName>
</protein>
<feature type="domain" description="S1 motif" evidence="3">
    <location>
        <begin position="819"/>
        <end position="887"/>
    </location>
</feature>
<proteinExistence type="predicted"/>
<dbReference type="Proteomes" id="UP000219813">
    <property type="component" value="Chromosome 14"/>
</dbReference>
<dbReference type="RefSeq" id="XP_028864341.1">
    <property type="nucleotide sequence ID" value="XM_029008008.1"/>
</dbReference>
<dbReference type="CDD" id="cd00164">
    <property type="entry name" value="S1_like"/>
    <property type="match status" value="1"/>
</dbReference>
<dbReference type="SUPFAM" id="SSF50249">
    <property type="entry name" value="Nucleic acid-binding proteins"/>
    <property type="match status" value="2"/>
</dbReference>
<dbReference type="GeneID" id="39871755"/>
<evidence type="ECO:0000256" key="1">
    <source>
        <dbReference type="SAM" id="MobiDB-lite"/>
    </source>
</evidence>
<organism evidence="4 5">
    <name type="scientific">Plasmodium malariae</name>
    <dbReference type="NCBI Taxonomy" id="5858"/>
    <lineage>
        <taxon>Eukaryota</taxon>
        <taxon>Sar</taxon>
        <taxon>Alveolata</taxon>
        <taxon>Apicomplexa</taxon>
        <taxon>Aconoidasida</taxon>
        <taxon>Haemosporida</taxon>
        <taxon>Plasmodiidae</taxon>
        <taxon>Plasmodium</taxon>
        <taxon>Plasmodium (Plasmodium)</taxon>
    </lineage>
</organism>
<keyword evidence="2" id="KW-0732">Signal</keyword>
<dbReference type="EMBL" id="LT594635">
    <property type="protein sequence ID" value="SCP03387.1"/>
    <property type="molecule type" value="Genomic_DNA"/>
</dbReference>
<dbReference type="InterPro" id="IPR050437">
    <property type="entry name" value="Ribos_protein_bS1-like"/>
</dbReference>
<dbReference type="GO" id="GO:0003735">
    <property type="term" value="F:structural constituent of ribosome"/>
    <property type="evidence" value="ECO:0007669"/>
    <property type="project" value="TreeGrafter"/>
</dbReference>
<evidence type="ECO:0000313" key="5">
    <source>
        <dbReference type="Proteomes" id="UP000219813"/>
    </source>
</evidence>
<dbReference type="GO" id="GO:0006412">
    <property type="term" value="P:translation"/>
    <property type="evidence" value="ECO:0007669"/>
    <property type="project" value="TreeGrafter"/>
</dbReference>
<dbReference type="InterPro" id="IPR012340">
    <property type="entry name" value="NA-bd_OB-fold"/>
</dbReference>
<dbReference type="KEGG" id="pmal:PMUG01_14044400"/>
<accession>A0A1D3TER2</accession>
<feature type="domain" description="S1 motif" evidence="3">
    <location>
        <begin position="652"/>
        <end position="718"/>
    </location>
</feature>
<dbReference type="AlphaFoldDB" id="A0A1D3TER2"/>
<dbReference type="OMA" id="DQMPYNI"/>
<dbReference type="Gene3D" id="2.40.50.140">
    <property type="entry name" value="Nucleic acid-binding proteins"/>
    <property type="match status" value="2"/>
</dbReference>
<dbReference type="PANTHER" id="PTHR10724:SF10">
    <property type="entry name" value="S1 RNA-BINDING DOMAIN-CONTAINING PROTEIN 1"/>
    <property type="match status" value="1"/>
</dbReference>
<reference evidence="4 5" key="1">
    <citation type="submission" date="2016-06" db="EMBL/GenBank/DDBJ databases">
        <authorList>
            <consortium name="Pathogen Informatics"/>
        </authorList>
    </citation>
    <scope>NUCLEOTIDE SEQUENCE [LARGE SCALE GENOMIC DNA]</scope>
</reference>
<name>A0A1D3TER2_PLAMA</name>
<sequence>MIFINLCLLLGFPIFNASAYLKRNRTVINYIYYKTDKFKKRKQNINFRLRNSKDEDTESYIPHIYKDIAPCLKDLADEEYSYKDLLNVYFPETVEREKKMKEEKELREKKIEEKDNYKKFSGEIKDTEKIMKEKLRDECNIQNFEHISKINDHKKKNKALDIAYDVIEDSLKDIYLDSKFKRNYNDEEEKKNYLEIAKKEKDMLYTDLINKPSIVSCSSTVDLFGVFYDSKDYKNEKKLLLEMDKIINSEPFKSNQGNILQDVDTILKKNKIPTRIRNFLIKYRSIAIKINNMKKSENGKKKVQESTNKQDANSDISISSNEEKENEGTINKRMFSNYGDNDQQNNNMQIEGGIDDETAECSDKKLNEGNEYNDMESCKNVNNKQGKIGVEKNYKDFLKDLNKVIITLHNNINNEKLIRRDQYFIDELYEEYKKHVKSMHIKRNRLEPQKNKYDFLTFVHEHYEEYYFFKYGNFAYDFNEQVEKVKSKIEKENCYNKLDKTPKIKEKEHTKNVHNDMDIVTHVEGKEEKVQDNTSLGSTISMPTVPSCISGKADNMRPVNTMSNNKECTILKGLKNNKKLKKHVLVDIIRNYQKRIYDIYKPNNFITNLYGFDNYIENEKYDKEINITLNKYSILNYDSKEALNNDERLYVGKLIFGKIFKIEKNFAYVDINYAFYAELHVDQMPYNIDNIKSVFKVNDKLIFEIFKMYPDRILLTLKNIQKINDLNKILLHKTQDIPFDVHVVSLIKNGINVSYNDIYTFIHISALSSKYKIKVEENEKIDETIVNQKIKVLCTDINKLSFSNLLYEQNEQLKKMNMYDLIEVEIIHISKYGLMVKYEDVVGLIHISEISKKKIDNIDDIFKINDKLKGIIINIDYDNRRFSLSMKILERDGRNIIDHKSQIYDDLPYIVEVIKKRNSNFKIDDSNIKNQLLSLIDIYRNDDNGTKGNTQKGETNSNNIIKEKCDTGVTVESEVENEVKSDINRRENVEGDLLQNESAQMQEYNEQIQHDDKDKPLRTSEREKDTLDGAIYSDEQQEERELSIDIHNQLIPYIMLKQTESEKTEDEEKGREIIWNLEDEEFLHSNSPVQSIQFSEYQWSYLKEKKWVNFPFNINRIMNYYFNIYDDFFTYKDKNVMYEINFVKLIRVDMTTGLYNKIRKSAK</sequence>
<gene>
    <name evidence="4" type="primary">PmUG01_14044400</name>
    <name evidence="4" type="ORF">PMUG01_14044400</name>
</gene>
<dbReference type="PANTHER" id="PTHR10724">
    <property type="entry name" value="30S RIBOSOMAL PROTEIN S1"/>
    <property type="match status" value="1"/>
</dbReference>